<accession>A0A0C9YII5</accession>
<reference evidence="1 2" key="1">
    <citation type="submission" date="2014-04" db="EMBL/GenBank/DDBJ databases">
        <authorList>
            <consortium name="DOE Joint Genome Institute"/>
            <person name="Kuo A."/>
            <person name="Kohler A."/>
            <person name="Nagy L.G."/>
            <person name="Floudas D."/>
            <person name="Copeland A."/>
            <person name="Barry K.W."/>
            <person name="Cichocki N."/>
            <person name="Veneault-Fourrey C."/>
            <person name="LaButti K."/>
            <person name="Lindquist E.A."/>
            <person name="Lipzen A."/>
            <person name="Lundell T."/>
            <person name="Morin E."/>
            <person name="Murat C."/>
            <person name="Sun H."/>
            <person name="Tunlid A."/>
            <person name="Henrissat B."/>
            <person name="Grigoriev I.V."/>
            <person name="Hibbett D.S."/>
            <person name="Martin F."/>
            <person name="Nordberg H.P."/>
            <person name="Cantor M.N."/>
            <person name="Hua S.X."/>
        </authorList>
    </citation>
    <scope>NUCLEOTIDE SEQUENCE [LARGE SCALE GENOMIC DNA]</scope>
    <source>
        <strain evidence="1 2">LaAM-08-1</strain>
    </source>
</reference>
<dbReference type="Proteomes" id="UP000054477">
    <property type="component" value="Unassembled WGS sequence"/>
</dbReference>
<protein>
    <submittedName>
        <fullName evidence="1">Uncharacterized protein</fullName>
    </submittedName>
</protein>
<evidence type="ECO:0000313" key="1">
    <source>
        <dbReference type="EMBL" id="KIK07878.1"/>
    </source>
</evidence>
<dbReference type="EMBL" id="KN838545">
    <property type="protein sequence ID" value="KIK07878.1"/>
    <property type="molecule type" value="Genomic_DNA"/>
</dbReference>
<sequence length="64" mass="7256">MKLGLPARLIVETSAPSGSLTLRRNQLRQNGPSLRCNRVKEPLDFVKSFCKVYEASCYTVDWVI</sequence>
<feature type="non-terminal residue" evidence="1">
    <location>
        <position position="64"/>
    </location>
</feature>
<dbReference type="HOGENOM" id="CLU_2873842_0_0_1"/>
<keyword evidence="2" id="KW-1185">Reference proteome</keyword>
<organism evidence="1 2">
    <name type="scientific">Laccaria amethystina LaAM-08-1</name>
    <dbReference type="NCBI Taxonomy" id="1095629"/>
    <lineage>
        <taxon>Eukaryota</taxon>
        <taxon>Fungi</taxon>
        <taxon>Dikarya</taxon>
        <taxon>Basidiomycota</taxon>
        <taxon>Agaricomycotina</taxon>
        <taxon>Agaricomycetes</taxon>
        <taxon>Agaricomycetidae</taxon>
        <taxon>Agaricales</taxon>
        <taxon>Agaricineae</taxon>
        <taxon>Hydnangiaceae</taxon>
        <taxon>Laccaria</taxon>
    </lineage>
</organism>
<dbReference type="AlphaFoldDB" id="A0A0C9YII5"/>
<evidence type="ECO:0000313" key="2">
    <source>
        <dbReference type="Proteomes" id="UP000054477"/>
    </source>
</evidence>
<proteinExistence type="predicted"/>
<reference evidence="2" key="2">
    <citation type="submission" date="2015-01" db="EMBL/GenBank/DDBJ databases">
        <title>Evolutionary Origins and Diversification of the Mycorrhizal Mutualists.</title>
        <authorList>
            <consortium name="DOE Joint Genome Institute"/>
            <consortium name="Mycorrhizal Genomics Consortium"/>
            <person name="Kohler A."/>
            <person name="Kuo A."/>
            <person name="Nagy L.G."/>
            <person name="Floudas D."/>
            <person name="Copeland A."/>
            <person name="Barry K.W."/>
            <person name="Cichocki N."/>
            <person name="Veneault-Fourrey C."/>
            <person name="LaButti K."/>
            <person name="Lindquist E.A."/>
            <person name="Lipzen A."/>
            <person name="Lundell T."/>
            <person name="Morin E."/>
            <person name="Murat C."/>
            <person name="Riley R."/>
            <person name="Ohm R."/>
            <person name="Sun H."/>
            <person name="Tunlid A."/>
            <person name="Henrissat B."/>
            <person name="Grigoriev I.V."/>
            <person name="Hibbett D.S."/>
            <person name="Martin F."/>
        </authorList>
    </citation>
    <scope>NUCLEOTIDE SEQUENCE [LARGE SCALE GENOMIC DNA]</scope>
    <source>
        <strain evidence="2">LaAM-08-1</strain>
    </source>
</reference>
<gene>
    <name evidence="1" type="ORF">K443DRAFT_622384</name>
</gene>
<name>A0A0C9YII5_9AGAR</name>